<dbReference type="SUPFAM" id="SSF69635">
    <property type="entry name" value="Type III secretory system chaperone-like"/>
    <property type="match status" value="1"/>
</dbReference>
<evidence type="ECO:0000313" key="2">
    <source>
        <dbReference type="EMBL" id="PFG18544.1"/>
    </source>
</evidence>
<dbReference type="Pfam" id="PF22551">
    <property type="entry name" value="TY-Chap1"/>
    <property type="match status" value="1"/>
</dbReference>
<dbReference type="AlphaFoldDB" id="A0A2A9CVV0"/>
<dbReference type="Gene3D" id="3.30.1460.10">
    <property type="match status" value="1"/>
</dbReference>
<comment type="caution">
    <text evidence="2">The sequence shown here is derived from an EMBL/GenBank/DDBJ whole genome shotgun (WGS) entry which is preliminary data.</text>
</comment>
<protein>
    <recommendedName>
        <fullName evidence="1">TY-Chap central domain-containing protein</fullName>
    </recommendedName>
</protein>
<keyword evidence="3" id="KW-1185">Reference proteome</keyword>
<dbReference type="RefSeq" id="WP_143556821.1">
    <property type="nucleotide sequence ID" value="NZ_PDJD01000001.1"/>
</dbReference>
<gene>
    <name evidence="2" type="ORF">ATL40_0082</name>
</gene>
<proteinExistence type="predicted"/>
<evidence type="ECO:0000313" key="3">
    <source>
        <dbReference type="Proteomes" id="UP000224915"/>
    </source>
</evidence>
<organism evidence="2 3">
    <name type="scientific">Serinibacter salmoneus</name>
    <dbReference type="NCBI Taxonomy" id="556530"/>
    <lineage>
        <taxon>Bacteria</taxon>
        <taxon>Bacillati</taxon>
        <taxon>Actinomycetota</taxon>
        <taxon>Actinomycetes</taxon>
        <taxon>Micrococcales</taxon>
        <taxon>Beutenbergiaceae</taxon>
        <taxon>Serinibacter</taxon>
    </lineage>
</organism>
<dbReference type="Proteomes" id="UP000224915">
    <property type="component" value="Unassembled WGS sequence"/>
</dbReference>
<dbReference type="EMBL" id="PDJD01000001">
    <property type="protein sequence ID" value="PFG18544.1"/>
    <property type="molecule type" value="Genomic_DNA"/>
</dbReference>
<accession>A0A2A9CVV0</accession>
<reference evidence="2 3" key="1">
    <citation type="submission" date="2017-10" db="EMBL/GenBank/DDBJ databases">
        <title>Sequencing the genomes of 1000 actinobacteria strains.</title>
        <authorList>
            <person name="Klenk H.-P."/>
        </authorList>
    </citation>
    <scope>NUCLEOTIDE SEQUENCE [LARGE SCALE GENOMIC DNA]</scope>
    <source>
        <strain evidence="2 3">DSM 21801</strain>
    </source>
</reference>
<dbReference type="InterPro" id="IPR054343">
    <property type="entry name" value="TY-Chap_M"/>
</dbReference>
<evidence type="ECO:0000259" key="1">
    <source>
        <dbReference type="Pfam" id="PF22551"/>
    </source>
</evidence>
<feature type="domain" description="TY-Chap central" evidence="1">
    <location>
        <begin position="7"/>
        <end position="143"/>
    </location>
</feature>
<sequence length="144" mass="15863">MGDRAAVQAKVQEFLAASFRGVTLERNGYSIGHGSARCFVKVRESTEDGPIIINITAPLLFDVPATPALYEYIALHADDYVFGHLSALRAEDADKVHIYFTHQLLGDYLDHDELDYAVGAVMTTADDLDDTLQVQFGGARFHES</sequence>
<dbReference type="OrthoDB" id="3359543at2"/>
<name>A0A2A9CVV0_9MICO</name>